<dbReference type="Pfam" id="PF09839">
    <property type="entry name" value="DUF2066"/>
    <property type="match status" value="1"/>
</dbReference>
<sequence>MRSFLNAILVVVFSLLAQVSFAEVAVPKKILVLLVESNDQQSVFARPTHEVAQALVRQSNDTYAFLLPLMDLADQQALREQDAIDSDIQALLQGVARYEPDQLLIGYWDDQDADLKTQWLLYAPDSQATFETSGMVEQQVDLLVKWVQEQSSVAEVVAVEDPQALSVSPAPVDGATLNPDLVELPSPEVGSLQMSVYGVHDAASYLALTTLLSELVDRSAIQPVLFSQGVVVLRLQVDNLEEISDGLNEFERLVPRGQSSLEFDWN</sequence>
<comment type="caution">
    <text evidence="1">The sequence shown here is derived from an EMBL/GenBank/DDBJ whole genome shotgun (WGS) entry which is preliminary data.</text>
</comment>
<evidence type="ECO:0000313" key="2">
    <source>
        <dbReference type="Proteomes" id="UP000250744"/>
    </source>
</evidence>
<gene>
    <name evidence="1" type="ORF">DN062_06605</name>
</gene>
<dbReference type="EMBL" id="QKRX01000004">
    <property type="protein sequence ID" value="RAU18441.1"/>
    <property type="molecule type" value="Genomic_DNA"/>
</dbReference>
<organism evidence="1 2">
    <name type="scientific">Nitrincola tibetensis</name>
    <dbReference type="NCBI Taxonomy" id="2219697"/>
    <lineage>
        <taxon>Bacteria</taxon>
        <taxon>Pseudomonadati</taxon>
        <taxon>Pseudomonadota</taxon>
        <taxon>Gammaproteobacteria</taxon>
        <taxon>Oceanospirillales</taxon>
        <taxon>Oceanospirillaceae</taxon>
        <taxon>Nitrincola</taxon>
    </lineage>
</organism>
<name>A0A364NMY1_9GAMM</name>
<evidence type="ECO:0008006" key="3">
    <source>
        <dbReference type="Google" id="ProtNLM"/>
    </source>
</evidence>
<reference evidence="1 2" key="1">
    <citation type="submission" date="2018-06" db="EMBL/GenBank/DDBJ databases">
        <title>Nitrincola tibetense sp. nov., isolated from Lake XuguoCo on Tibetan Plateau.</title>
        <authorList>
            <person name="Xing P."/>
        </authorList>
    </citation>
    <scope>NUCLEOTIDE SEQUENCE [LARGE SCALE GENOMIC DNA]</scope>
    <source>
        <strain evidence="2">xg18</strain>
    </source>
</reference>
<dbReference type="InterPro" id="IPR018642">
    <property type="entry name" value="DUF2066"/>
</dbReference>
<evidence type="ECO:0000313" key="1">
    <source>
        <dbReference type="EMBL" id="RAU18441.1"/>
    </source>
</evidence>
<proteinExistence type="predicted"/>
<accession>A0A364NMY1</accession>
<protein>
    <recommendedName>
        <fullName evidence="3">DUF2066 domain-containing protein</fullName>
    </recommendedName>
</protein>
<dbReference type="AlphaFoldDB" id="A0A364NMY1"/>
<dbReference type="Proteomes" id="UP000250744">
    <property type="component" value="Unassembled WGS sequence"/>
</dbReference>
<keyword evidence="2" id="KW-1185">Reference proteome</keyword>
<dbReference type="OrthoDB" id="6195299at2"/>